<protein>
    <submittedName>
        <fullName evidence="1">Uncharacterized protein</fullName>
    </submittedName>
</protein>
<dbReference type="AlphaFoldDB" id="A0A0E9P7V8"/>
<sequence>MCVYLCLMPITPFTVSLKLISADFYRLIILYMYWNRPSLRP</sequence>
<reference evidence="1" key="1">
    <citation type="submission" date="2014-11" db="EMBL/GenBank/DDBJ databases">
        <authorList>
            <person name="Amaro Gonzalez C."/>
        </authorList>
    </citation>
    <scope>NUCLEOTIDE SEQUENCE</scope>
</reference>
<dbReference type="EMBL" id="GBXM01107983">
    <property type="protein sequence ID" value="JAH00594.1"/>
    <property type="molecule type" value="Transcribed_RNA"/>
</dbReference>
<evidence type="ECO:0000313" key="1">
    <source>
        <dbReference type="EMBL" id="JAH00594.1"/>
    </source>
</evidence>
<organism evidence="1">
    <name type="scientific">Anguilla anguilla</name>
    <name type="common">European freshwater eel</name>
    <name type="synonym">Muraena anguilla</name>
    <dbReference type="NCBI Taxonomy" id="7936"/>
    <lineage>
        <taxon>Eukaryota</taxon>
        <taxon>Metazoa</taxon>
        <taxon>Chordata</taxon>
        <taxon>Craniata</taxon>
        <taxon>Vertebrata</taxon>
        <taxon>Euteleostomi</taxon>
        <taxon>Actinopterygii</taxon>
        <taxon>Neopterygii</taxon>
        <taxon>Teleostei</taxon>
        <taxon>Anguilliformes</taxon>
        <taxon>Anguillidae</taxon>
        <taxon>Anguilla</taxon>
    </lineage>
</organism>
<proteinExistence type="predicted"/>
<name>A0A0E9P7V8_ANGAN</name>
<accession>A0A0E9P7V8</accession>
<reference evidence="1" key="2">
    <citation type="journal article" date="2015" name="Fish Shellfish Immunol.">
        <title>Early steps in the European eel (Anguilla anguilla)-Vibrio vulnificus interaction in the gills: Role of the RtxA13 toxin.</title>
        <authorList>
            <person name="Callol A."/>
            <person name="Pajuelo D."/>
            <person name="Ebbesson L."/>
            <person name="Teles M."/>
            <person name="MacKenzie S."/>
            <person name="Amaro C."/>
        </authorList>
    </citation>
    <scope>NUCLEOTIDE SEQUENCE</scope>
</reference>